<evidence type="ECO:0000256" key="1">
    <source>
        <dbReference type="ARBA" id="ARBA00008791"/>
    </source>
</evidence>
<dbReference type="RefSeq" id="WP_018581203.1">
    <property type="nucleotide sequence ID" value="NZ_LDYD01000002.1"/>
</dbReference>
<gene>
    <name evidence="3" type="ORF">NCTC11862_00880</name>
</gene>
<sequence length="325" mass="35401">MPTDQSSTATAAALLGESPLRILVAWDPANDDTGGTEALEFAAWLGRSMPVTVRVASTLLRPWPASLNKSGKKYKKWRKNEAEACAKAVEKALTDVELPRSQWDPQFSTFADGQNEAQLLTDEAERFEADLILFGSNAAASKGRFLAGSTTDALMHSSPTALGLAPRAVKLSKKGVTRVNFAYIDDRADENSPGLLFAAELAAELEVPLRIITFSPTGLSDVTLSKPKGMSSELIDEWNEQSLGMLDLARDRVIEHRDFIEVETEVGSGRGWGNAVDSLKWKKGDLICMDSHPMGTLERVFVGSTANEFLRHVTVPVVIHPYRSA</sequence>
<reference evidence="3 4" key="1">
    <citation type="submission" date="2018-06" db="EMBL/GenBank/DDBJ databases">
        <authorList>
            <consortium name="Pathogen Informatics"/>
            <person name="Doyle S."/>
        </authorList>
    </citation>
    <scope>NUCLEOTIDE SEQUENCE [LARGE SCALE GENOMIC DNA]</scope>
    <source>
        <strain evidence="3 4">NCTC11862</strain>
    </source>
</reference>
<organism evidence="3 4">
    <name type="scientific">Corynebacterium pilosum</name>
    <dbReference type="NCBI Taxonomy" id="35756"/>
    <lineage>
        <taxon>Bacteria</taxon>
        <taxon>Bacillati</taxon>
        <taxon>Actinomycetota</taxon>
        <taxon>Actinomycetes</taxon>
        <taxon>Mycobacteriales</taxon>
        <taxon>Corynebacteriaceae</taxon>
        <taxon>Corynebacterium</taxon>
    </lineage>
</organism>
<dbReference type="PANTHER" id="PTHR46268">
    <property type="entry name" value="STRESS RESPONSE PROTEIN NHAX"/>
    <property type="match status" value="1"/>
</dbReference>
<accession>A0A376CKX1</accession>
<feature type="domain" description="UspA" evidence="2">
    <location>
        <begin position="21"/>
        <end position="160"/>
    </location>
</feature>
<dbReference type="InterPro" id="IPR006016">
    <property type="entry name" value="UspA"/>
</dbReference>
<dbReference type="AlphaFoldDB" id="A0A376CKX1"/>
<dbReference type="STRING" id="35756.GCA_001044155_00393"/>
<comment type="similarity">
    <text evidence="1">Belongs to the universal stress protein A family.</text>
</comment>
<protein>
    <submittedName>
        <fullName evidence="3">Universal stress protein</fullName>
    </submittedName>
</protein>
<proteinExistence type="inferred from homology"/>
<dbReference type="Gene3D" id="3.40.50.12370">
    <property type="match status" value="1"/>
</dbReference>
<dbReference type="SUPFAM" id="SSF52402">
    <property type="entry name" value="Adenine nucleotide alpha hydrolases-like"/>
    <property type="match status" value="2"/>
</dbReference>
<evidence type="ECO:0000313" key="4">
    <source>
        <dbReference type="Proteomes" id="UP000254467"/>
    </source>
</evidence>
<keyword evidence="4" id="KW-1185">Reference proteome</keyword>
<name>A0A376CKX1_9CORY</name>
<evidence type="ECO:0000313" key="3">
    <source>
        <dbReference type="EMBL" id="STC69100.1"/>
    </source>
</evidence>
<dbReference type="PANTHER" id="PTHR46268:SF6">
    <property type="entry name" value="UNIVERSAL STRESS PROTEIN UP12"/>
    <property type="match status" value="1"/>
</dbReference>
<evidence type="ECO:0000259" key="2">
    <source>
        <dbReference type="Pfam" id="PF00582"/>
    </source>
</evidence>
<dbReference type="OrthoDB" id="5242641at2"/>
<dbReference type="Proteomes" id="UP000254467">
    <property type="component" value="Unassembled WGS sequence"/>
</dbReference>
<dbReference type="EMBL" id="UFXQ01000001">
    <property type="protein sequence ID" value="STC69100.1"/>
    <property type="molecule type" value="Genomic_DNA"/>
</dbReference>
<dbReference type="CDD" id="cd00293">
    <property type="entry name" value="USP-like"/>
    <property type="match status" value="2"/>
</dbReference>
<feature type="domain" description="UspA" evidence="2">
    <location>
        <begin position="193"/>
        <end position="319"/>
    </location>
</feature>
<dbReference type="Pfam" id="PF00582">
    <property type="entry name" value="Usp"/>
    <property type="match status" value="2"/>
</dbReference>